<gene>
    <name evidence="3" type="ordered locus">Mrub_0367</name>
    <name evidence="4" type="ORF">K649_01455</name>
</gene>
<dbReference type="InterPro" id="IPR052918">
    <property type="entry name" value="Motility_Chemotaxis_Reg"/>
</dbReference>
<dbReference type="OrthoDB" id="53254at2"/>
<dbReference type="EMBL" id="CP005385">
    <property type="protein sequence ID" value="AGK03597.1"/>
    <property type="molecule type" value="Genomic_DNA"/>
</dbReference>
<dbReference type="RefSeq" id="WP_013012663.1">
    <property type="nucleotide sequence ID" value="NC_013946.1"/>
</dbReference>
<dbReference type="Gene3D" id="2.60.40.1080">
    <property type="match status" value="2"/>
</dbReference>
<dbReference type="InterPro" id="IPR008964">
    <property type="entry name" value="Invasin/intimin_cell_adhesion"/>
</dbReference>
<name>D3PM33_MEIRD</name>
<evidence type="ECO:0000313" key="6">
    <source>
        <dbReference type="Proteomes" id="UP000013026"/>
    </source>
</evidence>
<dbReference type="SUPFAM" id="SSF49373">
    <property type="entry name" value="Invasin/intimin cell-adhesion fragments"/>
    <property type="match status" value="2"/>
</dbReference>
<dbReference type="eggNOG" id="COG2931">
    <property type="taxonomic scope" value="Bacteria"/>
</dbReference>
<dbReference type="Pfam" id="PF02368">
    <property type="entry name" value="Big_2"/>
    <property type="match status" value="2"/>
</dbReference>
<dbReference type="PROSITE" id="PS51257">
    <property type="entry name" value="PROKAR_LIPOPROTEIN"/>
    <property type="match status" value="1"/>
</dbReference>
<dbReference type="PANTHER" id="PTHR35580">
    <property type="entry name" value="CELL SURFACE GLYCOPROTEIN (S-LAYER PROTEIN)-LIKE PROTEIN"/>
    <property type="match status" value="1"/>
</dbReference>
<dbReference type="InterPro" id="IPR003343">
    <property type="entry name" value="Big_2"/>
</dbReference>
<feature type="domain" description="BIG2" evidence="2">
    <location>
        <begin position="113"/>
        <end position="193"/>
    </location>
</feature>
<dbReference type="KEGG" id="mrb:Mrub_0367"/>
<dbReference type="eggNOG" id="COG2706">
    <property type="taxonomic scope" value="Bacteria"/>
</dbReference>
<dbReference type="PATRIC" id="fig|504728.9.peg.302"/>
<reference evidence="4 6" key="3">
    <citation type="submission" date="2013-04" db="EMBL/GenBank/DDBJ databases">
        <authorList>
            <person name="Chin J."/>
            <person name="Alexander D.H."/>
            <person name="Marks P."/>
            <person name="Korlach J."/>
            <person name="Clum A."/>
            <person name="Copeland A."/>
        </authorList>
    </citation>
    <scope>NUCLEOTIDE SEQUENCE [LARGE SCALE GENOMIC DNA]</scope>
    <source>
        <strain evidence="6">ATCC 35948 / DSM 1279 / VKM B-1258 / 21</strain>
        <strain evidence="4">DSM 1279</strain>
    </source>
</reference>
<sequence length="688" mass="69778">MTYRWFVLLLAALFLAACGGGGAPSINTIEVSPSSASKQVGQTQQFTAVAKDAGGNVISGVTFTWSSSNTAVATVNNSGLATAVAAGTATITASAGGKSGSATFTVTNPAPPTIETIEVSPSSASKQVGQTQQFTAVAKDAGGNVISGVTFTWSSSDTAVATVNNSGLATAVAVGTATITATAGGKSGSATFTVTPTPTYTVGGEVRYLNGSGLVLALGSQTKTISSNGPFTFDTPVQDGTYSVSVQTQPTNPSQNCTVTPSSVTVSGANVTNLVVECSPYTKWLASSATDIGNAITTDAQGNVIVAGLSKEVLGDEVGTLALAFPDVVVAKYAPNGSRLWVKQFTVGDPSTPGSAESQAKGVATDAAGNIYVVGSAYVASSNAFKGFILKLSPAGAKLTSIKLDENTLNVENGLTSVAVVGSDVYVGGYTAGTVPSGTNAGGEDAALYKYDTGLTLQWARQLGSTGSDRITSVAVDASGAVYAAGFAGGALPSKTHLGDTDAFVVKYDNAGTQQWLEQFGTAYGDGANAVAVQGSDVYVAGYVTGAYGTGFSYNGGTDLFVTKFSSSGTETWRRQYSPTDPAQINPYGMVADASGNVYIVGDVNVSVDGTATHAGAKDVFILQYLADGTVGWARQQGSTQDEIALAVTLRDSDLYLTGWSKGALDNYTNQGEEDIFVLKYGTDGSKK</sequence>
<dbReference type="eggNOG" id="COG5492">
    <property type="taxonomic scope" value="Bacteria"/>
</dbReference>
<dbReference type="EMBL" id="CP001743">
    <property type="protein sequence ID" value="ADD27144.1"/>
    <property type="molecule type" value="Genomic_DNA"/>
</dbReference>
<evidence type="ECO:0000256" key="1">
    <source>
        <dbReference type="SAM" id="SignalP"/>
    </source>
</evidence>
<dbReference type="PANTHER" id="PTHR35580:SF1">
    <property type="entry name" value="PHYTASE-LIKE DOMAIN-CONTAINING PROTEIN"/>
    <property type="match status" value="1"/>
</dbReference>
<keyword evidence="1" id="KW-0732">Signal</keyword>
<keyword evidence="5" id="KW-1185">Reference proteome</keyword>
<evidence type="ECO:0000313" key="3">
    <source>
        <dbReference type="EMBL" id="ADD27144.1"/>
    </source>
</evidence>
<proteinExistence type="predicted"/>
<dbReference type="STRING" id="504728.K649_01455"/>
<dbReference type="SUPFAM" id="SSF63829">
    <property type="entry name" value="Calcium-dependent phosphotriesterase"/>
    <property type="match status" value="1"/>
</dbReference>
<feature type="chain" id="PRO_5044729687" evidence="1">
    <location>
        <begin position="20"/>
        <end position="688"/>
    </location>
</feature>
<accession>D3PM33</accession>
<evidence type="ECO:0000313" key="4">
    <source>
        <dbReference type="EMBL" id="AGK03597.1"/>
    </source>
</evidence>
<protein>
    <submittedName>
        <fullName evidence="3">Ig domain protein group 2 domain protein</fullName>
    </submittedName>
    <submittedName>
        <fullName evidence="4">Ig domain-containing protein</fullName>
    </submittedName>
</protein>
<feature type="domain" description="BIG2" evidence="2">
    <location>
        <begin position="25"/>
        <end position="105"/>
    </location>
</feature>
<dbReference type="Proteomes" id="UP000006655">
    <property type="component" value="Chromosome"/>
</dbReference>
<reference evidence="3 5" key="1">
    <citation type="journal article" date="2010" name="Stand. Genomic Sci.">
        <title>Complete genome sequence of Meiothermus ruber type strain (21).</title>
        <authorList>
            <person name="Tindall B.J."/>
            <person name="Sikorski J."/>
            <person name="Lucas S."/>
            <person name="Goltsman E."/>
            <person name="Copeland A."/>
            <person name="Glavina Del Rio T."/>
            <person name="Nolan M."/>
            <person name="Tice H."/>
            <person name="Cheng J.F."/>
            <person name="Han C."/>
            <person name="Pitluck S."/>
            <person name="Liolios K."/>
            <person name="Ivanova N."/>
            <person name="Mavromatis K."/>
            <person name="Ovchinnikova G."/>
            <person name="Pati A."/>
            <person name="Fahnrich R."/>
            <person name="Goodwin L."/>
            <person name="Chen A."/>
            <person name="Palaniappan K."/>
            <person name="Land M."/>
            <person name="Hauser L."/>
            <person name="Chang Y.J."/>
            <person name="Jeffries C.D."/>
            <person name="Rohde M."/>
            <person name="Goker M."/>
            <person name="Woyke T."/>
            <person name="Bristow J."/>
            <person name="Eisen J.A."/>
            <person name="Markowitz V."/>
            <person name="Hugenholtz P."/>
            <person name="Kyrpides N.C."/>
            <person name="Klenk H.P."/>
            <person name="Lapidus A."/>
        </authorList>
    </citation>
    <scope>NUCLEOTIDE SEQUENCE [LARGE SCALE GENOMIC DNA]</scope>
    <source>
        <strain evidence="5">ATCC 35948 / DSM 1279 / VKM B-1258 / 21</strain>
        <strain evidence="3">DSM 1279</strain>
    </source>
</reference>
<dbReference type="Proteomes" id="UP000013026">
    <property type="component" value="Chromosome"/>
</dbReference>
<feature type="signal peptide" evidence="1">
    <location>
        <begin position="1"/>
        <end position="19"/>
    </location>
</feature>
<evidence type="ECO:0000313" key="5">
    <source>
        <dbReference type="Proteomes" id="UP000006655"/>
    </source>
</evidence>
<evidence type="ECO:0000259" key="2">
    <source>
        <dbReference type="SMART" id="SM00635"/>
    </source>
</evidence>
<organism evidence="4 6">
    <name type="scientific">Meiothermus ruber (strain ATCC 35948 / DSM 1279 / VKM B-1258 / 21)</name>
    <name type="common">Thermus ruber</name>
    <dbReference type="NCBI Taxonomy" id="504728"/>
    <lineage>
        <taxon>Bacteria</taxon>
        <taxon>Thermotogati</taxon>
        <taxon>Deinococcota</taxon>
        <taxon>Deinococci</taxon>
        <taxon>Thermales</taxon>
        <taxon>Thermaceae</taxon>
        <taxon>Meiothermus</taxon>
    </lineage>
</organism>
<dbReference type="KEGG" id="mre:K649_01455"/>
<reference evidence="4" key="2">
    <citation type="submission" date="2013-04" db="EMBL/GenBank/DDBJ databases">
        <title>Non-Hybrid, Finished Microbial Genome Assemblies from Long-Read SMRT Sequencing Data.</title>
        <authorList>
            <person name="Klammer A."/>
            <person name="Drake J."/>
            <person name="Heiner C."/>
            <person name="Clum A."/>
            <person name="Copeland A."/>
            <person name="Huddleston J."/>
            <person name="Eichler E."/>
            <person name="Turner S.W."/>
        </authorList>
    </citation>
    <scope>NUCLEOTIDE SEQUENCE</scope>
    <source>
        <strain evidence="4">DSM 1279</strain>
    </source>
</reference>
<dbReference type="AlphaFoldDB" id="D3PM33"/>
<dbReference type="SMART" id="SM00635">
    <property type="entry name" value="BID_2"/>
    <property type="match status" value="2"/>
</dbReference>